<feature type="transmembrane region" description="Helical" evidence="2">
    <location>
        <begin position="41"/>
        <end position="60"/>
    </location>
</feature>
<feature type="compositionally biased region" description="Basic residues" evidence="1">
    <location>
        <begin position="1"/>
        <end position="13"/>
    </location>
</feature>
<evidence type="ECO:0008006" key="5">
    <source>
        <dbReference type="Google" id="ProtNLM"/>
    </source>
</evidence>
<sequence>MELRKRLTVRPRRAAAAPPGVTVASPGAPAARERGLLGINLRYFALRAVLFGVVLAVVLLLGAGGFLAFVLALVVSGLMSYPLALRQRRAVVAVMENRHGGRR</sequence>
<gene>
    <name evidence="3" type="ORF">E7Y31_11715</name>
</gene>
<dbReference type="EMBL" id="SSXH01000252">
    <property type="protein sequence ID" value="THJ74388.1"/>
    <property type="molecule type" value="Genomic_DNA"/>
</dbReference>
<evidence type="ECO:0000256" key="1">
    <source>
        <dbReference type="SAM" id="MobiDB-lite"/>
    </source>
</evidence>
<comment type="caution">
    <text evidence="3">The sequence shown here is derived from an EMBL/GenBank/DDBJ whole genome shotgun (WGS) entry which is preliminary data.</text>
</comment>
<proteinExistence type="predicted"/>
<evidence type="ECO:0000313" key="3">
    <source>
        <dbReference type="EMBL" id="THJ74388.1"/>
    </source>
</evidence>
<keyword evidence="2" id="KW-1133">Transmembrane helix</keyword>
<dbReference type="AlphaFoldDB" id="A0A4S5EPT9"/>
<keyword evidence="2" id="KW-0812">Transmembrane</keyword>
<accession>A0A4S5EPT9</accession>
<dbReference type="RefSeq" id="WP_136448191.1">
    <property type="nucleotide sequence ID" value="NZ_CADCWT010000003.1"/>
</dbReference>
<protein>
    <recommendedName>
        <fullName evidence="5">DUF4229 domain-containing protein</fullName>
    </recommendedName>
</protein>
<name>A0A4S5EPT9_9ACTN</name>
<keyword evidence="2" id="KW-0472">Membrane</keyword>
<organism evidence="3 4">
    <name type="scientific">Candidatus Frankia alpina</name>
    <dbReference type="NCBI Taxonomy" id="2699483"/>
    <lineage>
        <taxon>Bacteria</taxon>
        <taxon>Bacillati</taxon>
        <taxon>Actinomycetota</taxon>
        <taxon>Actinomycetes</taxon>
        <taxon>Frankiales</taxon>
        <taxon>Frankiaceae</taxon>
        <taxon>Frankia</taxon>
    </lineage>
</organism>
<reference evidence="3 4" key="1">
    <citation type="submission" date="2019-04" db="EMBL/GenBank/DDBJ databases">
        <title>Draft genome sequences for three unisolated Alnus-infective Frankia Sp+ strains, AgTrS, AiOr and AvVan, the first sequenced Frankia strains able to sporulate in-planta.</title>
        <authorList>
            <person name="Bethencourt L."/>
            <person name="Vautrin F."/>
            <person name="Taib N."/>
            <person name="Dubost A."/>
            <person name="Castro-Garcia L."/>
            <person name="Imbaud O."/>
            <person name="Abrouk D."/>
            <person name="Fournier P."/>
            <person name="Briolay J."/>
            <person name="Nguyen A."/>
            <person name="Normand P."/>
            <person name="Fernandez M.P."/>
            <person name="Brochier-Armanet C."/>
            <person name="Herrera-Belaroussi A."/>
        </authorList>
    </citation>
    <scope>NUCLEOTIDE SEQUENCE [LARGE SCALE GENOMIC DNA]</scope>
    <source>
        <strain evidence="3 4">AvVan</strain>
    </source>
</reference>
<keyword evidence="4" id="KW-1185">Reference proteome</keyword>
<evidence type="ECO:0000256" key="2">
    <source>
        <dbReference type="SAM" id="Phobius"/>
    </source>
</evidence>
<feature type="transmembrane region" description="Helical" evidence="2">
    <location>
        <begin position="66"/>
        <end position="85"/>
    </location>
</feature>
<feature type="region of interest" description="Disordered" evidence="1">
    <location>
        <begin position="1"/>
        <end position="21"/>
    </location>
</feature>
<evidence type="ECO:0000313" key="4">
    <source>
        <dbReference type="Proteomes" id="UP000305282"/>
    </source>
</evidence>
<dbReference type="Proteomes" id="UP000305282">
    <property type="component" value="Unassembled WGS sequence"/>
</dbReference>